<dbReference type="KEGG" id="mbn:Mboo_0723"/>
<dbReference type="HOGENOM" id="CLU_2091284_0_0_2"/>
<accession>A7I680</accession>
<dbReference type="Proteomes" id="UP000002408">
    <property type="component" value="Chromosome"/>
</dbReference>
<proteinExistence type="predicted"/>
<reference evidence="2" key="1">
    <citation type="journal article" date="2015" name="Microbiology">
        <title>Genome of Methanoregula boonei 6A8 reveals adaptations to oligotrophic peatland environments.</title>
        <authorList>
            <person name="Braeuer S."/>
            <person name="Cadillo-Quiroz H."/>
            <person name="Kyrpides N."/>
            <person name="Woyke T."/>
            <person name="Goodwin L."/>
            <person name="Detter C."/>
            <person name="Podell S."/>
            <person name="Yavitt J.B."/>
            <person name="Zinder S.H."/>
        </authorList>
    </citation>
    <scope>NUCLEOTIDE SEQUENCE [LARGE SCALE GENOMIC DNA]</scope>
    <source>
        <strain evidence="2">DSM 21154 / JCM 14090 / 6A8</strain>
    </source>
</reference>
<evidence type="ECO:0000313" key="1">
    <source>
        <dbReference type="EMBL" id="ABS55241.1"/>
    </source>
</evidence>
<sequence length="116" mass="13376">MELCSTCTRYPFFRGLYAGNTAPASQKNPDFPDFSKLAEVQWKSVYLVNWYSVVVLFPKFSHFTFVVKTPLTSLPQQIQALFLTIRKIIRLFTGSKRAKNKSCISEYPFQISSIYS</sequence>
<protein>
    <submittedName>
        <fullName evidence="1">Uncharacterized protein</fullName>
    </submittedName>
</protein>
<evidence type="ECO:0000313" key="2">
    <source>
        <dbReference type="Proteomes" id="UP000002408"/>
    </source>
</evidence>
<gene>
    <name evidence="1" type="ordered locus">Mboo_0723</name>
</gene>
<organism evidence="1 2">
    <name type="scientific">Methanoregula boonei (strain DSM 21154 / JCM 14090 / 6A8)</name>
    <dbReference type="NCBI Taxonomy" id="456442"/>
    <lineage>
        <taxon>Archaea</taxon>
        <taxon>Methanobacteriati</taxon>
        <taxon>Methanobacteriota</taxon>
        <taxon>Stenosarchaea group</taxon>
        <taxon>Methanomicrobia</taxon>
        <taxon>Methanomicrobiales</taxon>
        <taxon>Methanoregulaceae</taxon>
        <taxon>Methanoregula</taxon>
    </lineage>
</organism>
<dbReference type="AlphaFoldDB" id="A7I680"/>
<keyword evidence="2" id="KW-1185">Reference proteome</keyword>
<name>A7I680_METB6</name>
<dbReference type="EMBL" id="CP000780">
    <property type="protein sequence ID" value="ABS55241.1"/>
    <property type="molecule type" value="Genomic_DNA"/>
</dbReference>